<organism evidence="2 3">
    <name type="scientific">Panicum virgatum</name>
    <name type="common">Blackwell switchgrass</name>
    <dbReference type="NCBI Taxonomy" id="38727"/>
    <lineage>
        <taxon>Eukaryota</taxon>
        <taxon>Viridiplantae</taxon>
        <taxon>Streptophyta</taxon>
        <taxon>Embryophyta</taxon>
        <taxon>Tracheophyta</taxon>
        <taxon>Spermatophyta</taxon>
        <taxon>Magnoliopsida</taxon>
        <taxon>Liliopsida</taxon>
        <taxon>Poales</taxon>
        <taxon>Poaceae</taxon>
        <taxon>PACMAD clade</taxon>
        <taxon>Panicoideae</taxon>
        <taxon>Panicodae</taxon>
        <taxon>Paniceae</taxon>
        <taxon>Panicinae</taxon>
        <taxon>Panicum</taxon>
        <taxon>Panicum sect. Hiantes</taxon>
    </lineage>
</organism>
<dbReference type="Proteomes" id="UP000823388">
    <property type="component" value="Chromosome 5N"/>
</dbReference>
<accession>A0A8T0RNU1</accession>
<name>A0A8T0RNU1_PANVG</name>
<evidence type="ECO:0000259" key="1">
    <source>
        <dbReference type="Pfam" id="PF20235"/>
    </source>
</evidence>
<reference evidence="2" key="1">
    <citation type="submission" date="2020-05" db="EMBL/GenBank/DDBJ databases">
        <title>WGS assembly of Panicum virgatum.</title>
        <authorList>
            <person name="Lovell J.T."/>
            <person name="Jenkins J."/>
            <person name="Shu S."/>
            <person name="Juenger T.E."/>
            <person name="Schmutz J."/>
        </authorList>
    </citation>
    <scope>NUCLEOTIDE SEQUENCE</scope>
    <source>
        <strain evidence="2">AP13</strain>
    </source>
</reference>
<feature type="domain" description="PIR2-like helical" evidence="1">
    <location>
        <begin position="38"/>
        <end position="173"/>
    </location>
</feature>
<proteinExistence type="predicted"/>
<sequence>MIAQLSRLHRICLPVNLVGDDASTPSEHLQYLELHLLDMIHAFYIKALAALPIRSDPKILRAFLVAGHCYGPLDPVCNIIMNSCWYNLAFPLRNQVEALNSYIPRLKLPGCFDEGAYRCNLELPDGIVDTSSMARLAYRSLDGLVEALCVGASMSRHQALEFLCTSNCDVSRALIHPAVFADAARAAKHPQHAEFGSFLSSRCSADMIYSSLPVPAMFIYPLSTEYPFEFIPRKPLQNDEAPTYTLTVPAAEKVMSKKFFCLGDAGLP</sequence>
<dbReference type="AlphaFoldDB" id="A0A8T0RNU1"/>
<evidence type="ECO:0000313" key="2">
    <source>
        <dbReference type="EMBL" id="KAG2586498.1"/>
    </source>
</evidence>
<comment type="caution">
    <text evidence="2">The sequence shown here is derived from an EMBL/GenBank/DDBJ whole genome shotgun (WGS) entry which is preliminary data.</text>
</comment>
<protein>
    <recommendedName>
        <fullName evidence="1">PIR2-like helical domain-containing protein</fullName>
    </recommendedName>
</protein>
<dbReference type="PANTHER" id="PTHR33120">
    <property type="entry name" value="EXPRESSED PROTEIN-RELATED"/>
    <property type="match status" value="1"/>
</dbReference>
<dbReference type="EMBL" id="CM029046">
    <property type="protein sequence ID" value="KAG2586498.1"/>
    <property type="molecule type" value="Genomic_DNA"/>
</dbReference>
<dbReference type="Pfam" id="PF20235">
    <property type="entry name" value="PIR2-like_helical"/>
    <property type="match status" value="1"/>
</dbReference>
<gene>
    <name evidence="2" type="ORF">PVAP13_5NG046316</name>
</gene>
<dbReference type="PANTHER" id="PTHR33120:SF42">
    <property type="entry name" value="OS12G0105000 PROTEIN"/>
    <property type="match status" value="1"/>
</dbReference>
<dbReference type="OrthoDB" id="607685at2759"/>
<evidence type="ECO:0000313" key="3">
    <source>
        <dbReference type="Proteomes" id="UP000823388"/>
    </source>
</evidence>
<keyword evidence="3" id="KW-1185">Reference proteome</keyword>
<dbReference type="InterPro" id="IPR046527">
    <property type="entry name" value="PIR2-like_helical"/>
</dbReference>